<dbReference type="Proteomes" id="UP000829384">
    <property type="component" value="Unassembled WGS sequence"/>
</dbReference>
<comment type="caution">
    <text evidence="1">The sequence shown here is derived from an EMBL/GenBank/DDBJ whole genome shotgun (WGS) entry which is preliminary data.</text>
</comment>
<evidence type="ECO:0000313" key="1">
    <source>
        <dbReference type="EMBL" id="MCG9966063.1"/>
    </source>
</evidence>
<dbReference type="EMBL" id="JACSDI010000023">
    <property type="protein sequence ID" value="MCG9966063.1"/>
    <property type="molecule type" value="Genomic_DNA"/>
</dbReference>
<dbReference type="RefSeq" id="WP_240132514.1">
    <property type="nucleotide sequence ID" value="NZ_JACSDI010000023.1"/>
</dbReference>
<organism evidence="1 2">
    <name type="scientific">Shewanella cutis</name>
    <dbReference type="NCBI Taxonomy" id="2766780"/>
    <lineage>
        <taxon>Bacteria</taxon>
        <taxon>Pseudomonadati</taxon>
        <taxon>Pseudomonadota</taxon>
        <taxon>Gammaproteobacteria</taxon>
        <taxon>Alteromonadales</taxon>
        <taxon>Shewanellaceae</taxon>
        <taxon>Shewanella</taxon>
    </lineage>
</organism>
<accession>A0ABS9R0D6</accession>
<keyword evidence="2" id="KW-1185">Reference proteome</keyword>
<proteinExistence type="predicted"/>
<gene>
    <name evidence="1" type="ORF">H9J30_19435</name>
</gene>
<sequence>MFNPNVCDNCIPIDNYFLSDKGLCSICGKVDECYDADLIRFYHSFGITNEDLIWMNLPKLRGFGHDIFSPSHADLLTWEQVEKLVMSALKAQKPEINFYSINSIFRRGIY</sequence>
<name>A0ABS9R0D6_9GAMM</name>
<evidence type="ECO:0000313" key="2">
    <source>
        <dbReference type="Proteomes" id="UP000829384"/>
    </source>
</evidence>
<reference evidence="1 2" key="1">
    <citation type="submission" date="2020-08" db="EMBL/GenBank/DDBJ databases">
        <title>Whole genome sequence of Shewanella sp strain PS-2.</title>
        <authorList>
            <person name="Das S.K."/>
        </authorList>
    </citation>
    <scope>NUCLEOTIDE SEQUENCE [LARGE SCALE GENOMIC DNA]</scope>
    <source>
        <strain evidence="1 2">PS-2</strain>
    </source>
</reference>
<protein>
    <submittedName>
        <fullName evidence="1">Uncharacterized protein</fullName>
    </submittedName>
</protein>